<comment type="catalytic activity">
    <reaction evidence="1">
        <text>S-ubiquitinyl-[E2 ubiquitin-conjugating enzyme]-L-cysteine + [acceptor protein]-L-lysine = [E2 ubiquitin-conjugating enzyme]-L-cysteine + N(6)-ubiquitinyl-[acceptor protein]-L-lysine.</text>
        <dbReference type="EC" id="2.3.2.26"/>
    </reaction>
</comment>
<dbReference type="Gene3D" id="3.30.2160.10">
    <property type="entry name" value="Hect, E3 ligase catalytic domain"/>
    <property type="match status" value="1"/>
</dbReference>
<dbReference type="InterPro" id="IPR044611">
    <property type="entry name" value="E3A/B/C-like"/>
</dbReference>
<dbReference type="PROSITE" id="PS50237">
    <property type="entry name" value="HECT"/>
    <property type="match status" value="1"/>
</dbReference>
<dbReference type="InterPro" id="IPR035983">
    <property type="entry name" value="Hect_E3_ubiquitin_ligase"/>
</dbReference>
<evidence type="ECO:0000313" key="13">
    <source>
        <dbReference type="WBParaSite" id="ACRNAN_scaffold7668.g19863.t1"/>
    </source>
</evidence>
<accession>A0A914EGA9</accession>
<evidence type="ECO:0000256" key="10">
    <source>
        <dbReference type="PROSITE-ProRule" id="PRU00104"/>
    </source>
</evidence>
<evidence type="ECO:0000256" key="3">
    <source>
        <dbReference type="ARBA" id="ARBA00012485"/>
    </source>
</evidence>
<evidence type="ECO:0000256" key="2">
    <source>
        <dbReference type="ARBA" id="ARBA00004906"/>
    </source>
</evidence>
<dbReference type="Gene3D" id="3.90.1750.10">
    <property type="entry name" value="Hect, E3 ligase catalytic domains"/>
    <property type="match status" value="1"/>
</dbReference>
<dbReference type="AlphaFoldDB" id="A0A914EGA9"/>
<dbReference type="FunFam" id="3.30.2160.10:FF:000002">
    <property type="entry name" value="Putative Ubiquitin-protein ligase E3C"/>
    <property type="match status" value="1"/>
</dbReference>
<evidence type="ECO:0000313" key="12">
    <source>
        <dbReference type="Proteomes" id="UP000887540"/>
    </source>
</evidence>
<evidence type="ECO:0000256" key="4">
    <source>
        <dbReference type="ARBA" id="ARBA00022679"/>
    </source>
</evidence>
<dbReference type="GO" id="GO:0061630">
    <property type="term" value="F:ubiquitin protein ligase activity"/>
    <property type="evidence" value="ECO:0007669"/>
    <property type="project" value="UniProtKB-EC"/>
</dbReference>
<dbReference type="InterPro" id="IPR000569">
    <property type="entry name" value="HECT_dom"/>
</dbReference>
<proteinExistence type="predicted"/>
<dbReference type="CDD" id="cd00078">
    <property type="entry name" value="HECTc"/>
    <property type="match status" value="1"/>
</dbReference>
<name>A0A914EGA9_9BILA</name>
<dbReference type="GO" id="GO:0006511">
    <property type="term" value="P:ubiquitin-dependent protein catabolic process"/>
    <property type="evidence" value="ECO:0007669"/>
    <property type="project" value="TreeGrafter"/>
</dbReference>
<dbReference type="GO" id="GO:0014069">
    <property type="term" value="C:postsynaptic density"/>
    <property type="evidence" value="ECO:0007669"/>
    <property type="project" value="UniProtKB-SubCell"/>
</dbReference>
<feature type="domain" description="HECT" evidence="11">
    <location>
        <begin position="566"/>
        <end position="928"/>
    </location>
</feature>
<dbReference type="SUPFAM" id="SSF56204">
    <property type="entry name" value="Hect, E3 ligase catalytic domain"/>
    <property type="match status" value="1"/>
</dbReference>
<dbReference type="FunFam" id="3.30.2410.10:FF:000012">
    <property type="entry name" value="Ubiquitin-protein ligase E3B"/>
    <property type="match status" value="1"/>
</dbReference>
<evidence type="ECO:0000256" key="5">
    <source>
        <dbReference type="ARBA" id="ARBA00022786"/>
    </source>
</evidence>
<evidence type="ECO:0000256" key="1">
    <source>
        <dbReference type="ARBA" id="ARBA00000885"/>
    </source>
</evidence>
<evidence type="ECO:0000256" key="7">
    <source>
        <dbReference type="ARBA" id="ARBA00034105"/>
    </source>
</evidence>
<evidence type="ECO:0000256" key="9">
    <source>
        <dbReference type="ARBA" id="ARBA00077267"/>
    </source>
</evidence>
<evidence type="ECO:0000256" key="6">
    <source>
        <dbReference type="ARBA" id="ARBA00023018"/>
    </source>
</evidence>
<organism evidence="12 13">
    <name type="scientific">Acrobeloides nanus</name>
    <dbReference type="NCBI Taxonomy" id="290746"/>
    <lineage>
        <taxon>Eukaryota</taxon>
        <taxon>Metazoa</taxon>
        <taxon>Ecdysozoa</taxon>
        <taxon>Nematoda</taxon>
        <taxon>Chromadorea</taxon>
        <taxon>Rhabditida</taxon>
        <taxon>Tylenchina</taxon>
        <taxon>Cephalobomorpha</taxon>
        <taxon>Cephaloboidea</taxon>
        <taxon>Cephalobidae</taxon>
        <taxon>Acrobeloides</taxon>
    </lineage>
</organism>
<dbReference type="Proteomes" id="UP000887540">
    <property type="component" value="Unplaced"/>
</dbReference>
<dbReference type="Gene3D" id="3.30.2410.10">
    <property type="entry name" value="Hect, E3 ligase catalytic domain"/>
    <property type="match status" value="1"/>
</dbReference>
<evidence type="ECO:0000256" key="8">
    <source>
        <dbReference type="ARBA" id="ARBA00067505"/>
    </source>
</evidence>
<keyword evidence="4" id="KW-0808">Transferase</keyword>
<comment type="pathway">
    <text evidence="2">Protein modification; protein ubiquitination.</text>
</comment>
<dbReference type="GO" id="GO:0000209">
    <property type="term" value="P:protein polyubiquitination"/>
    <property type="evidence" value="ECO:0007669"/>
    <property type="project" value="InterPro"/>
</dbReference>
<evidence type="ECO:0000259" key="11">
    <source>
        <dbReference type="PROSITE" id="PS50237"/>
    </source>
</evidence>
<dbReference type="EC" id="2.3.2.26" evidence="3"/>
<dbReference type="PANTHER" id="PTHR45700:SF3">
    <property type="entry name" value="UBIQUITIN-PROTEIN LIGASE E3B"/>
    <property type="match status" value="1"/>
</dbReference>
<dbReference type="Pfam" id="PF00632">
    <property type="entry name" value="HECT"/>
    <property type="match status" value="1"/>
</dbReference>
<comment type="subcellular location">
    <subcellularLocation>
        <location evidence="7">Postsynaptic density</location>
    </subcellularLocation>
</comment>
<keyword evidence="6" id="KW-0770">Synapse</keyword>
<feature type="active site" description="Glycyl thioester intermediate" evidence="10">
    <location>
        <position position="896"/>
    </location>
</feature>
<keyword evidence="12" id="KW-1185">Reference proteome</keyword>
<reference evidence="13" key="1">
    <citation type="submission" date="2022-11" db="UniProtKB">
        <authorList>
            <consortium name="WormBaseParasite"/>
        </authorList>
    </citation>
    <scope>IDENTIFICATION</scope>
</reference>
<dbReference type="PANTHER" id="PTHR45700">
    <property type="entry name" value="UBIQUITIN-PROTEIN LIGASE E3C"/>
    <property type="match status" value="1"/>
</dbReference>
<dbReference type="SMART" id="SM00119">
    <property type="entry name" value="HECTc"/>
    <property type="match status" value="1"/>
</dbReference>
<dbReference type="WBParaSite" id="ACRNAN_scaffold7668.g19863.t1">
    <property type="protein sequence ID" value="ACRNAN_scaffold7668.g19863.t1"/>
    <property type="gene ID" value="ACRNAN_scaffold7668.g19863"/>
</dbReference>
<sequence length="928" mass="105362">MESNQTSVSFVALFLSTNIKSASLLITKLFERIPFLLSSADLDKVASAKPVSALTSFLLVFSNCNSWTLVKQNEAVLPILNSLCSKISSPIATSENFILLAGVLNKLVCRNKTLVNLDVVNGLMTVLLRVLKYQSFSTLLIDNTIRHLLTCPALITHLSSSTLQLLKSDDIFQKIVSRLATHQNVADNLSCIESINLLANFVNLSYISHDVLIENLLEWTSFINVLFNKCLQSTMQGKKKPHWHAILGWTAERVDQRIEATTSSVLNQLSFLWSKKLITSLFGKVLSSVENVKKKKPITDDSLSLDLIQKLMKKLPLREQYTYNTNIPPVSLTAVVCQLYQNALLTFPNIHADILSALCRDDSILIQLWLFVESDNGGLQTFLSYIKADPSASLPHFAPLSLFADIAYSLISILDEKEMYENGSPFSITQLCSIAKFVNIFCFKAIWEKLIDFSNERAQALFNSVYQLCMILHNRDSRRPFTSSHNFWHAPDVKSSTIMAEFEKSTSRAQLLMQRMPHLLPLKERMIFFRKLVAADKDLVDIPSTLVTIERARIVEDGYRQLSTLPSQALKATIRVKFINQQGLDEAGIDQDGVFKEFLELTIKKVFDPELNLFRSTSNQQLYPSNTSYVHENHLQLFEFVGRILAKAVYESIVVDVQLAPVLSATVLGKQLCPFDELSSLDPELYKNLTYVKHYKDSEDVADLELTFSYNEEFLGKVKTIDLVPGGRAIKVTNENKILYIHKMAQYRVIRQTKEQCEHFVAGFRSIIHSKWLTLFDTHELQYLISGMRSDIDLADLKRNVQYYGGFHGNHRLIKWLWQILESDFTVEERHLFLKFVTSCSRAPLLGFAYLEPPFSIRCVEVSDDQDQGDTLGSVIRGFLAIKRKPTSRLPTASTCFNLLKLPNYSKKSTLLEKLRYAIHSETGFELS</sequence>
<keyword evidence="5 10" id="KW-0833">Ubl conjugation pathway</keyword>
<protein>
    <recommendedName>
        <fullName evidence="8">Ubiquitin-protein ligase E3B</fullName>
        <ecNumber evidence="3">2.3.2.26</ecNumber>
    </recommendedName>
    <alternativeName>
        <fullName evidence="9">HECT-type ubiquitin transferase E3B</fullName>
    </alternativeName>
</protein>